<dbReference type="FunFam" id="2.20.100.10:FF:000007">
    <property type="entry name" value="Thrombospondin 1"/>
    <property type="match status" value="1"/>
</dbReference>
<comment type="function">
    <text evidence="11">Bifunctional axonal guidance cue regulated by sulfated proteoglycans; attractive effects result from interactions with heparan sulfate proteoglycans (HSPGs), while the inhibitory effects depend on interactions with chondroitin sulfate proteoglycans (CSPGs). Ligand for receptor PLXNB3. In glioma cells, SEMA5A stimulation of PLXNB3 results in the disassembly of F-actin stress fibers, disruption of focal adhesions and cellular collapse as well as inhibition of cell migration and invasion through ARHGDIA-mediated inactivation of RAC1. May promote angiogenesis by increasing endothelial cell proliferation and migration and inhibiting apoptosis.</text>
</comment>
<dbReference type="GO" id="GO:0005886">
    <property type="term" value="C:plasma membrane"/>
    <property type="evidence" value="ECO:0007669"/>
    <property type="project" value="TreeGrafter"/>
</dbReference>
<dbReference type="AlphaFoldDB" id="A0A8C7PF85"/>
<organism evidence="17 18">
    <name type="scientific">Oncorhynchus mykiss</name>
    <name type="common">Rainbow trout</name>
    <name type="synonym">Salmo gairdneri</name>
    <dbReference type="NCBI Taxonomy" id="8022"/>
    <lineage>
        <taxon>Eukaryota</taxon>
        <taxon>Metazoa</taxon>
        <taxon>Chordata</taxon>
        <taxon>Craniata</taxon>
        <taxon>Vertebrata</taxon>
        <taxon>Euteleostomi</taxon>
        <taxon>Actinopterygii</taxon>
        <taxon>Neopterygii</taxon>
        <taxon>Teleostei</taxon>
        <taxon>Protacanthopterygii</taxon>
        <taxon>Salmoniformes</taxon>
        <taxon>Salmonidae</taxon>
        <taxon>Salmoninae</taxon>
        <taxon>Oncorhynchus</taxon>
    </lineage>
</organism>
<keyword evidence="5" id="KW-0221">Differentiation</keyword>
<dbReference type="SMART" id="SM00630">
    <property type="entry name" value="Sema"/>
    <property type="match status" value="1"/>
</dbReference>
<dbReference type="Pfam" id="PF00090">
    <property type="entry name" value="TSP_1"/>
    <property type="match status" value="5"/>
</dbReference>
<dbReference type="FunFam" id="2.20.100.10:FF:000021">
    <property type="entry name" value="semaphorin-5B isoform X1"/>
    <property type="match status" value="1"/>
</dbReference>
<keyword evidence="9" id="KW-1015">Disulfide bond</keyword>
<evidence type="ECO:0000256" key="1">
    <source>
        <dbReference type="ARBA" id="ARBA00004167"/>
    </source>
</evidence>
<evidence type="ECO:0000256" key="3">
    <source>
        <dbReference type="ARBA" id="ARBA00022692"/>
    </source>
</evidence>
<dbReference type="InterPro" id="IPR036383">
    <property type="entry name" value="TSP1_rpt_sf"/>
</dbReference>
<dbReference type="Ensembl" id="ENSOMYT00000024015.2">
    <property type="protein sequence ID" value="ENSOMYP00000021902.2"/>
    <property type="gene ID" value="ENSOMYG00000008810.2"/>
</dbReference>
<dbReference type="PANTHER" id="PTHR11036:SF78">
    <property type="entry name" value="SEMAPHORIN-5A"/>
    <property type="match status" value="1"/>
</dbReference>
<dbReference type="Pfam" id="PF01403">
    <property type="entry name" value="Sema"/>
    <property type="match status" value="1"/>
</dbReference>
<comment type="subcellular location">
    <subcellularLocation>
        <location evidence="1">Membrane</location>
        <topology evidence="1">Single-pass membrane protein</topology>
    </subcellularLocation>
</comment>
<dbReference type="GO" id="GO:0007411">
    <property type="term" value="P:axon guidance"/>
    <property type="evidence" value="ECO:0007669"/>
    <property type="project" value="TreeGrafter"/>
</dbReference>
<dbReference type="GO" id="GO:0030335">
    <property type="term" value="P:positive regulation of cell migration"/>
    <property type="evidence" value="ECO:0007669"/>
    <property type="project" value="TreeGrafter"/>
</dbReference>
<evidence type="ECO:0000256" key="2">
    <source>
        <dbReference type="ARBA" id="ARBA00022473"/>
    </source>
</evidence>
<evidence type="ECO:0000256" key="14">
    <source>
        <dbReference type="ARBA" id="ARBA00083067"/>
    </source>
</evidence>
<reference evidence="17" key="3">
    <citation type="submission" date="2025-09" db="UniProtKB">
        <authorList>
            <consortium name="Ensembl"/>
        </authorList>
    </citation>
    <scope>IDENTIFICATION</scope>
</reference>
<dbReference type="Gene3D" id="2.20.100.10">
    <property type="entry name" value="Thrombospondin type-1 (TSP1) repeat"/>
    <property type="match status" value="6"/>
</dbReference>
<dbReference type="PROSITE" id="PS51004">
    <property type="entry name" value="SEMA"/>
    <property type="match status" value="1"/>
</dbReference>
<keyword evidence="2" id="KW-0217">Developmental protein</keyword>
<dbReference type="GO" id="GO:0071526">
    <property type="term" value="P:semaphorin-plexin signaling pathway"/>
    <property type="evidence" value="ECO:0007669"/>
    <property type="project" value="TreeGrafter"/>
</dbReference>
<dbReference type="Proteomes" id="UP000694395">
    <property type="component" value="Chromosome 11"/>
</dbReference>
<dbReference type="InterPro" id="IPR001627">
    <property type="entry name" value="Semap_dom"/>
</dbReference>
<dbReference type="PANTHER" id="PTHR11036">
    <property type="entry name" value="SEMAPHORIN"/>
    <property type="match status" value="1"/>
</dbReference>
<proteinExistence type="predicted"/>
<evidence type="ECO:0000256" key="13">
    <source>
        <dbReference type="ARBA" id="ARBA00074104"/>
    </source>
</evidence>
<evidence type="ECO:0000256" key="15">
    <source>
        <dbReference type="PROSITE-ProRule" id="PRU00352"/>
    </source>
</evidence>
<dbReference type="SMART" id="SM00423">
    <property type="entry name" value="PSI"/>
    <property type="match status" value="1"/>
</dbReference>
<evidence type="ECO:0000313" key="18">
    <source>
        <dbReference type="Proteomes" id="UP000694395"/>
    </source>
</evidence>
<comment type="subunit">
    <text evidence="12">Binds PLXNB3.</text>
</comment>
<dbReference type="Pfam" id="PF23260">
    <property type="entry name" value="TSP1_2"/>
    <property type="match status" value="1"/>
</dbReference>
<dbReference type="GO" id="GO:0045499">
    <property type="term" value="F:chemorepellent activity"/>
    <property type="evidence" value="ECO:0007669"/>
    <property type="project" value="TreeGrafter"/>
</dbReference>
<dbReference type="SUPFAM" id="SSF101912">
    <property type="entry name" value="Sema domain"/>
    <property type="match status" value="1"/>
</dbReference>
<dbReference type="FunFam" id="2.20.100.10:FF:000001">
    <property type="entry name" value="semaphorin-5A isoform X1"/>
    <property type="match status" value="3"/>
</dbReference>
<evidence type="ECO:0000256" key="8">
    <source>
        <dbReference type="ARBA" id="ARBA00023136"/>
    </source>
</evidence>
<feature type="domain" description="Sema" evidence="16">
    <location>
        <begin position="44"/>
        <end position="485"/>
    </location>
</feature>
<dbReference type="PRINTS" id="PR01705">
    <property type="entry name" value="TSP1REPEAT"/>
</dbReference>
<evidence type="ECO:0000256" key="11">
    <source>
        <dbReference type="ARBA" id="ARBA00056685"/>
    </source>
</evidence>
<keyword evidence="7" id="KW-1133">Transmembrane helix</keyword>
<dbReference type="PROSITE" id="PS50092">
    <property type="entry name" value="TSP1"/>
    <property type="match status" value="6"/>
</dbReference>
<dbReference type="InterPro" id="IPR016201">
    <property type="entry name" value="PSI"/>
</dbReference>
<dbReference type="InterPro" id="IPR015943">
    <property type="entry name" value="WD40/YVTN_repeat-like_dom_sf"/>
</dbReference>
<gene>
    <name evidence="17" type="primary">sema5a</name>
</gene>
<dbReference type="InterPro" id="IPR027231">
    <property type="entry name" value="Semaphorin"/>
</dbReference>
<keyword evidence="10" id="KW-0325">Glycoprotein</keyword>
<evidence type="ECO:0000256" key="7">
    <source>
        <dbReference type="ARBA" id="ARBA00022989"/>
    </source>
</evidence>
<evidence type="ECO:0000256" key="9">
    <source>
        <dbReference type="ARBA" id="ARBA00023157"/>
    </source>
</evidence>
<accession>A0A8C7PF85</accession>
<dbReference type="SUPFAM" id="SSF103575">
    <property type="entry name" value="Plexin repeat"/>
    <property type="match status" value="1"/>
</dbReference>
<keyword evidence="3" id="KW-0812">Transmembrane</keyword>
<keyword evidence="18" id="KW-1185">Reference proteome</keyword>
<comment type="caution">
    <text evidence="15">Lacks conserved residue(s) required for the propagation of feature annotation.</text>
</comment>
<dbReference type="InterPro" id="IPR057563">
    <property type="entry name" value="Sema5A/B-like_TSP-1"/>
</dbReference>
<dbReference type="InterPro" id="IPR036352">
    <property type="entry name" value="Semap_dom_sf"/>
</dbReference>
<protein>
    <recommendedName>
        <fullName evidence="13">Semaphorin-5A</fullName>
    </recommendedName>
    <alternativeName>
        <fullName evidence="14">Semaphorin-F</fullName>
    </alternativeName>
</protein>
<dbReference type="SUPFAM" id="SSF82895">
    <property type="entry name" value="TSP-1 type 1 repeat"/>
    <property type="match status" value="6"/>
</dbReference>
<keyword evidence="8" id="KW-0472">Membrane</keyword>
<keyword evidence="6" id="KW-0524">Neurogenesis</keyword>
<evidence type="ECO:0000259" key="16">
    <source>
        <dbReference type="PROSITE" id="PS51004"/>
    </source>
</evidence>
<keyword evidence="4" id="KW-0677">Repeat</keyword>
<dbReference type="GO" id="GO:0030215">
    <property type="term" value="F:semaphorin receptor binding"/>
    <property type="evidence" value="ECO:0007669"/>
    <property type="project" value="InterPro"/>
</dbReference>
<reference evidence="17" key="2">
    <citation type="submission" date="2025-08" db="UniProtKB">
        <authorList>
            <consortium name="Ensembl"/>
        </authorList>
    </citation>
    <scope>IDENTIFICATION</scope>
</reference>
<evidence type="ECO:0000256" key="10">
    <source>
        <dbReference type="ARBA" id="ARBA00023180"/>
    </source>
</evidence>
<evidence type="ECO:0000256" key="6">
    <source>
        <dbReference type="ARBA" id="ARBA00022902"/>
    </source>
</evidence>
<dbReference type="SMART" id="SM00209">
    <property type="entry name" value="TSP1"/>
    <property type="match status" value="6"/>
</dbReference>
<dbReference type="Gene3D" id="3.30.1680.10">
    <property type="entry name" value="ligand-binding face of the semaphorins, domain 2"/>
    <property type="match status" value="1"/>
</dbReference>
<dbReference type="FunFam" id="2.130.10.10:FF:000048">
    <property type="entry name" value="semaphorin-5B isoform X1"/>
    <property type="match status" value="1"/>
</dbReference>
<evidence type="ECO:0000256" key="5">
    <source>
        <dbReference type="ARBA" id="ARBA00022782"/>
    </source>
</evidence>
<dbReference type="Gene3D" id="2.130.10.10">
    <property type="entry name" value="YVTN repeat-like/Quinoprotein amine dehydrogenase"/>
    <property type="match status" value="1"/>
</dbReference>
<dbReference type="GeneTree" id="ENSGT00940000158036"/>
<dbReference type="InterPro" id="IPR000884">
    <property type="entry name" value="TSP1_rpt"/>
</dbReference>
<dbReference type="GO" id="GO:0001755">
    <property type="term" value="P:neural crest cell migration"/>
    <property type="evidence" value="ECO:0007669"/>
    <property type="project" value="TreeGrafter"/>
</dbReference>
<reference evidence="17" key="1">
    <citation type="submission" date="2020-07" db="EMBL/GenBank/DDBJ databases">
        <title>A long reads based de novo assembly of the rainbow trout Arlee double haploid line genome.</title>
        <authorList>
            <person name="Gao G."/>
            <person name="Palti Y."/>
        </authorList>
    </citation>
    <scope>NUCLEOTIDE SEQUENCE [LARGE SCALE GENOMIC DNA]</scope>
</reference>
<dbReference type="FunFam" id="3.30.1680.10:FF:000003">
    <property type="entry name" value="semaphorin-5B isoform X1"/>
    <property type="match status" value="1"/>
</dbReference>
<sequence length="1014" mass="113819">MRCIRLRFTLEGPWIQTGLHHFITYWLISLSTPFFSFPPVSLITVYLSLHRLADMEPWIHRFRAEGTVDYSQLTFDPSQNELIVGARNHLFRLNLEDLSLIQVTGAVLSSPQEECQNYIRVLLVNGDRLFTCGTNAFTPICTNRTLTNLTEIHDQISGMARCPYNPLHNSTALITSSGELYAATAMDFSGRDPAIYRSLGGLPPLRTAQYNSKWLNEPNFVSSYDIGNFTYFFFRENAVEHDCGRTVFSRAARVCKNDIGGRFLLEDTWTTFMKARLNCSRPGEIPFNYNELQGTFYLPELELLYGIFTTNVNSIAASAVCAFNLSAITQVFGGPFKYQENSRSAWLPYPNPNPDFQCGTIDYGSYVNLTERNLQDAQKFLLMNEVVQPVQPVPYFMEDNIRFSHVAVDVVQGKDMLFHIIYLATDYGTIRKVLSPLNQSMGSCLLDEIELFPPRRRQPIRSLLILHSSSELYVGVRDQVIKIPLMRCNFHKTREACVGARDPYCGWDLVLRKCATLEESVSMSQWEQSITKCPVRNVTVDGGFGSWSGWGGCSNTDGGSAGSCLCRTRACDNPTPQCGGQSCHGLNVEVANCSRNGAWTPWTLWAPCSTSCGIGFQVRQRSCSNPTPRHGGRVCVGQNREERYCNEHLPCPPHVYWSAWSAWERCTVPCGGGIQSRRRTCENGNECPGCAQEYQSCNTLPCPDLKKTTPWTPWTPVNISDNGGHYEQRFRYTCKARVPDPALLEVGRQRIEMRYCSSDGSTGCSTDELLLSGKISGHTVNGGWTSWSSWSQCSRDCSRGIRSRKRTCTSPEPRHGGQTCLGAAQEYQECNVTPCPVDGSWSCWSGWSKCSVTCGGGHYMRTRTCNNPPPAYGGDICLGLHTEEALCNTQSCPESWSNWSEWSQCDSAGSQLRVRHCDILFPTGNQCSGNHTETRACPPDSNFIPGNTHIRTDKHTHIQTHTRTHLCISEAQSNTPIDVFNNDVFYILSMDTMLLELPEPNRFYTAECFRLTNT</sequence>
<evidence type="ECO:0000256" key="4">
    <source>
        <dbReference type="ARBA" id="ARBA00022737"/>
    </source>
</evidence>
<evidence type="ECO:0000313" key="17">
    <source>
        <dbReference type="Ensembl" id="ENSOMYP00000021902.2"/>
    </source>
</evidence>
<name>A0A8C7PF85_ONCMY</name>
<evidence type="ECO:0000256" key="12">
    <source>
        <dbReference type="ARBA" id="ARBA00062302"/>
    </source>
</evidence>